<evidence type="ECO:0000313" key="1">
    <source>
        <dbReference type="Ensembl" id="ENSSSCP00070043058.1"/>
    </source>
</evidence>
<accession>A0A4X1VM16</accession>
<dbReference type="AlphaFoldDB" id="A0A4X1VM16"/>
<dbReference type="Proteomes" id="UP000314985">
    <property type="component" value="Chromosome 7"/>
</dbReference>
<sequence length="346" mass="40751">MGKRKSIQQALLETWTAACKAMKLEHTLTPCTKINSKWLKDLNIRQDTIKLLEENRGKTLSDINIMNIFSGQSPKAIEIRAKINPWDLIKLKSFCTAEETNKKTKRQLSEWEEIVSNDATDKGLISRIYKQLIQPNSKKANQSMEKWAKDLNRHFSKEDIQMASKHMKKCSISLVIREMQIKSTMKYHLTPVRMAIINKSTDNKCWRGCGEKGILLHCWWECQLVQPLWRTVWRYLRNLYIELPYDPAIPLLGIYPDKTLLKRDTCTRMFIAALFTIARTWKQPICPSTEDWIRKRWYIYTMEYYSAIKKNDIMPFAATWMELENLILSEMSQKDKYHMISLISGI</sequence>
<protein>
    <submittedName>
        <fullName evidence="1">Uncharacterized protein</fullName>
    </submittedName>
</protein>
<evidence type="ECO:0000313" key="2">
    <source>
        <dbReference type="Proteomes" id="UP000314985"/>
    </source>
</evidence>
<organism evidence="1 2">
    <name type="scientific">Sus scrofa</name>
    <name type="common">Pig</name>
    <dbReference type="NCBI Taxonomy" id="9823"/>
    <lineage>
        <taxon>Eukaryota</taxon>
        <taxon>Metazoa</taxon>
        <taxon>Chordata</taxon>
        <taxon>Craniata</taxon>
        <taxon>Vertebrata</taxon>
        <taxon>Euteleostomi</taxon>
        <taxon>Mammalia</taxon>
        <taxon>Eutheria</taxon>
        <taxon>Laurasiatheria</taxon>
        <taxon>Artiodactyla</taxon>
        <taxon>Suina</taxon>
        <taxon>Suidae</taxon>
        <taxon>Sus</taxon>
    </lineage>
</organism>
<name>A0A4X1VM16_PIG</name>
<reference evidence="1 2" key="1">
    <citation type="submission" date="2017-08" db="EMBL/GenBank/DDBJ databases">
        <title>USMARCv1.0.</title>
        <authorList>
            <person name="Hannum G.I."/>
            <person name="Koren S."/>
            <person name="Schroeder S.G."/>
            <person name="Chin S.C."/>
            <person name="Nonneman D.J."/>
            <person name="Becker S.A."/>
            <person name="Rosen B.D."/>
            <person name="Bickhart D.M."/>
            <person name="Putnam N.H."/>
            <person name="Green R.E."/>
            <person name="Tuggle C.K."/>
            <person name="Liu H."/>
            <person name="Rohrer G.A."/>
            <person name="Warr A."/>
            <person name="Hall R."/>
            <person name="Kim K."/>
            <person name="Hume D.A."/>
            <person name="Talbot R."/>
            <person name="Chow W."/>
            <person name="Howe K."/>
            <person name="Schwartz A.S."/>
            <person name="Watson M."/>
            <person name="Archibald A.L."/>
            <person name="Phillippy A.M."/>
            <person name="Smith T.P.L."/>
        </authorList>
    </citation>
    <scope>NUCLEOTIDE SEQUENCE [LARGE SCALE GENOMIC DNA]</scope>
</reference>
<dbReference type="PANTHER" id="PTHR19446">
    <property type="entry name" value="REVERSE TRANSCRIPTASES"/>
    <property type="match status" value="1"/>
</dbReference>
<proteinExistence type="predicted"/>
<reference evidence="1" key="2">
    <citation type="submission" date="2025-08" db="UniProtKB">
        <authorList>
            <consortium name="Ensembl"/>
        </authorList>
    </citation>
    <scope>IDENTIFICATION</scope>
</reference>
<dbReference type="Ensembl" id="ENSSSCT00070050935.1">
    <property type="protein sequence ID" value="ENSSSCP00070043058.1"/>
    <property type="gene ID" value="ENSSSCG00070025481.1"/>
</dbReference>